<dbReference type="InterPro" id="IPR045851">
    <property type="entry name" value="AMP-bd_C_sf"/>
</dbReference>
<organism evidence="3 4">
    <name type="scientific">Nocardioides daeguensis</name>
    <dbReference type="NCBI Taxonomy" id="908359"/>
    <lineage>
        <taxon>Bacteria</taxon>
        <taxon>Bacillati</taxon>
        <taxon>Actinomycetota</taxon>
        <taxon>Actinomycetes</taxon>
        <taxon>Propionibacteriales</taxon>
        <taxon>Nocardioidaceae</taxon>
        <taxon>Nocardioides</taxon>
    </lineage>
</organism>
<dbReference type="PANTHER" id="PTHR43767:SF1">
    <property type="entry name" value="NONRIBOSOMAL PEPTIDE SYNTHASE PES1 (EUROFUNG)-RELATED"/>
    <property type="match status" value="1"/>
</dbReference>
<evidence type="ECO:0008006" key="5">
    <source>
        <dbReference type="Google" id="ProtNLM"/>
    </source>
</evidence>
<dbReference type="InterPro" id="IPR000873">
    <property type="entry name" value="AMP-dep_synth/lig_dom"/>
</dbReference>
<dbReference type="RefSeq" id="WP_257440785.1">
    <property type="nucleotide sequence ID" value="NZ_BAABBB010000007.1"/>
</dbReference>
<dbReference type="Pfam" id="PF13193">
    <property type="entry name" value="AMP-binding_C"/>
    <property type="match status" value="1"/>
</dbReference>
<dbReference type="SUPFAM" id="SSF56801">
    <property type="entry name" value="Acetyl-CoA synthetase-like"/>
    <property type="match status" value="1"/>
</dbReference>
<dbReference type="InterPro" id="IPR020845">
    <property type="entry name" value="AMP-binding_CS"/>
</dbReference>
<dbReference type="PANTHER" id="PTHR43767">
    <property type="entry name" value="LONG-CHAIN-FATTY-ACID--COA LIGASE"/>
    <property type="match status" value="1"/>
</dbReference>
<reference evidence="4" key="1">
    <citation type="journal article" date="2019" name="Int. J. Syst. Evol. Microbiol.">
        <title>The Global Catalogue of Microorganisms (GCM) 10K type strain sequencing project: providing services to taxonomists for standard genome sequencing and annotation.</title>
        <authorList>
            <consortium name="The Broad Institute Genomics Platform"/>
            <consortium name="The Broad Institute Genome Sequencing Center for Infectious Disease"/>
            <person name="Wu L."/>
            <person name="Ma J."/>
        </authorList>
    </citation>
    <scope>NUCLEOTIDE SEQUENCE [LARGE SCALE GENOMIC DNA]</scope>
    <source>
        <strain evidence="4">JCM 17460</strain>
    </source>
</reference>
<dbReference type="Proteomes" id="UP001500301">
    <property type="component" value="Unassembled WGS sequence"/>
</dbReference>
<dbReference type="EMBL" id="BAABBB010000007">
    <property type="protein sequence ID" value="GAA3524612.1"/>
    <property type="molecule type" value="Genomic_DNA"/>
</dbReference>
<accession>A0ABP6V1Z8</accession>
<keyword evidence="4" id="KW-1185">Reference proteome</keyword>
<dbReference type="Gene3D" id="3.40.50.12780">
    <property type="entry name" value="N-terminal domain of ligase-like"/>
    <property type="match status" value="1"/>
</dbReference>
<comment type="caution">
    <text evidence="3">The sequence shown here is derived from an EMBL/GenBank/DDBJ whole genome shotgun (WGS) entry which is preliminary data.</text>
</comment>
<dbReference type="PROSITE" id="PS00455">
    <property type="entry name" value="AMP_BINDING"/>
    <property type="match status" value="1"/>
</dbReference>
<protein>
    <recommendedName>
        <fullName evidence="5">AMP-dependent synthetase</fullName>
    </recommendedName>
</protein>
<evidence type="ECO:0000313" key="4">
    <source>
        <dbReference type="Proteomes" id="UP001500301"/>
    </source>
</evidence>
<gene>
    <name evidence="3" type="ORF">GCM10022263_11400</name>
</gene>
<dbReference type="Pfam" id="PF00501">
    <property type="entry name" value="AMP-binding"/>
    <property type="match status" value="1"/>
</dbReference>
<proteinExistence type="predicted"/>
<dbReference type="Gene3D" id="3.30.300.30">
    <property type="match status" value="1"/>
</dbReference>
<sequence>MDFWSPGGSADIVAAQARAWLDGPDDVDLVVATSGSTGQPKRVRLARAAVLASVRASANRLGASGPWVLALPPSYVAGVQVVLRSLVAGSVPTLLERDGWPSGERWFVSLVPTQLTRMLASPADVEALRRAHTVLLGGGPIGASLRARAAEAGVHVVATYGSAETAGGCVYDGMPLDGVAVALGEGGRIRIAGPTLFRGYDDQPDLTAEVFVDGWFRTSDAGRFDEDGRLVVIGRVDDVIVTGGLNVPGPAVAERLRQHPDVEAAEVLGVPDPEWGNRVVAFVVVSSPSRLASSHLRTSHADARTSTSELRLGALRDWVSAAHPRAWAPRQLVRLDAIPLLANGKPDRQALLALAQEAR</sequence>
<evidence type="ECO:0000259" key="2">
    <source>
        <dbReference type="Pfam" id="PF13193"/>
    </source>
</evidence>
<feature type="domain" description="AMP-dependent synthetase/ligase" evidence="1">
    <location>
        <begin position="23"/>
        <end position="176"/>
    </location>
</feature>
<dbReference type="InterPro" id="IPR042099">
    <property type="entry name" value="ANL_N_sf"/>
</dbReference>
<dbReference type="InterPro" id="IPR050237">
    <property type="entry name" value="ATP-dep_AMP-bd_enzyme"/>
</dbReference>
<name>A0ABP6V1Z8_9ACTN</name>
<evidence type="ECO:0000313" key="3">
    <source>
        <dbReference type="EMBL" id="GAA3524612.1"/>
    </source>
</evidence>
<evidence type="ECO:0000259" key="1">
    <source>
        <dbReference type="Pfam" id="PF00501"/>
    </source>
</evidence>
<dbReference type="InterPro" id="IPR025110">
    <property type="entry name" value="AMP-bd_C"/>
</dbReference>
<feature type="domain" description="AMP-binding enzyme C-terminal" evidence="2">
    <location>
        <begin position="254"/>
        <end position="345"/>
    </location>
</feature>